<reference evidence="2" key="1">
    <citation type="journal article" date="2014" name="Front. Microbiol.">
        <title>High frequency of phylogenetically diverse reductive dehalogenase-homologous genes in deep subseafloor sedimentary metagenomes.</title>
        <authorList>
            <person name="Kawai M."/>
            <person name="Futagami T."/>
            <person name="Toyoda A."/>
            <person name="Takaki Y."/>
            <person name="Nishi S."/>
            <person name="Hori S."/>
            <person name="Arai W."/>
            <person name="Tsubouchi T."/>
            <person name="Morono Y."/>
            <person name="Uchiyama I."/>
            <person name="Ito T."/>
            <person name="Fujiyama A."/>
            <person name="Inagaki F."/>
            <person name="Takami H."/>
        </authorList>
    </citation>
    <scope>NUCLEOTIDE SEQUENCE</scope>
    <source>
        <strain evidence="2">Expedition CK06-06</strain>
    </source>
</reference>
<dbReference type="InterPro" id="IPR010318">
    <property type="entry name" value="S-Me-THD_N"/>
</dbReference>
<gene>
    <name evidence="2" type="ORF">S03H2_41049</name>
</gene>
<dbReference type="Gene3D" id="3.40.1610.10">
    <property type="entry name" value="CV3147-like domain"/>
    <property type="match status" value="1"/>
</dbReference>
<proteinExistence type="predicted"/>
<protein>
    <recommendedName>
        <fullName evidence="1">S-Me-THD N-terminal domain-containing protein</fullName>
    </recommendedName>
</protein>
<feature type="domain" description="S-Me-THD N-terminal" evidence="1">
    <location>
        <begin position="6"/>
        <end position="62"/>
    </location>
</feature>
<accession>X1ILC7</accession>
<comment type="caution">
    <text evidence="2">The sequence shown here is derived from an EMBL/GenBank/DDBJ whole genome shotgun (WGS) entry which is preliminary data.</text>
</comment>
<name>X1ILC7_9ZZZZ</name>
<dbReference type="EMBL" id="BARU01025478">
    <property type="protein sequence ID" value="GAH66924.1"/>
    <property type="molecule type" value="Genomic_DNA"/>
</dbReference>
<dbReference type="Pfam" id="PF06032">
    <property type="entry name" value="S-Me-THD_N"/>
    <property type="match status" value="1"/>
</dbReference>
<dbReference type="SUPFAM" id="SSF160991">
    <property type="entry name" value="CV3147-like"/>
    <property type="match status" value="1"/>
</dbReference>
<feature type="non-terminal residue" evidence="2">
    <location>
        <position position="63"/>
    </location>
</feature>
<evidence type="ECO:0000259" key="1">
    <source>
        <dbReference type="Pfam" id="PF06032"/>
    </source>
</evidence>
<sequence length="63" mass="6304">MLGKVELEDVVWGSTLLGSGGGGSAHDGLRLVTEMENEVTLLDPADLPESANAVAAAGLGSPK</sequence>
<dbReference type="AlphaFoldDB" id="X1ILC7"/>
<dbReference type="InterPro" id="IPR027479">
    <property type="entry name" value="S-Me-THD_N_sf"/>
</dbReference>
<evidence type="ECO:0000313" key="2">
    <source>
        <dbReference type="EMBL" id="GAH66924.1"/>
    </source>
</evidence>
<organism evidence="2">
    <name type="scientific">marine sediment metagenome</name>
    <dbReference type="NCBI Taxonomy" id="412755"/>
    <lineage>
        <taxon>unclassified sequences</taxon>
        <taxon>metagenomes</taxon>
        <taxon>ecological metagenomes</taxon>
    </lineage>
</organism>